<proteinExistence type="predicted"/>
<protein>
    <submittedName>
        <fullName evidence="2">Uncharacterized protein</fullName>
    </submittedName>
</protein>
<sequence>MTTLLISLMLVLNVVLIGVITQSPAAVISMVVLSGLTIYYLLRGKSETTE</sequence>
<gene>
    <name evidence="2" type="ORF">HCN83_17220</name>
</gene>
<reference evidence="2 3" key="1">
    <citation type="submission" date="2020-03" db="EMBL/GenBank/DDBJ databases">
        <title>Assessment of the enzymatic potential of alkaline-tolerant lipase obtained from Bacillus luteus H11 (technogenic soil) for the bioremediation of saline soils contaminated with petroleum substances.</title>
        <authorList>
            <person name="Kalwasinska A."/>
        </authorList>
    </citation>
    <scope>NUCLEOTIDE SEQUENCE [LARGE SCALE GENOMIC DNA]</scope>
    <source>
        <strain evidence="2 3">H11</strain>
    </source>
</reference>
<name>A0A969PUE6_9BACI</name>
<evidence type="ECO:0000256" key="1">
    <source>
        <dbReference type="SAM" id="Phobius"/>
    </source>
</evidence>
<feature type="transmembrane region" description="Helical" evidence="1">
    <location>
        <begin position="26"/>
        <end position="42"/>
    </location>
</feature>
<keyword evidence="1" id="KW-0472">Membrane</keyword>
<evidence type="ECO:0000313" key="2">
    <source>
        <dbReference type="EMBL" id="NJP39314.1"/>
    </source>
</evidence>
<keyword evidence="1" id="KW-0812">Transmembrane</keyword>
<evidence type="ECO:0000313" key="3">
    <source>
        <dbReference type="Proteomes" id="UP000752012"/>
    </source>
</evidence>
<dbReference type="RefSeq" id="WP_168009615.1">
    <property type="nucleotide sequence ID" value="NZ_JAATHJ010000047.1"/>
</dbReference>
<dbReference type="Proteomes" id="UP000752012">
    <property type="component" value="Unassembled WGS sequence"/>
</dbReference>
<dbReference type="AlphaFoldDB" id="A0A969PUE6"/>
<organism evidence="2 3">
    <name type="scientific">Alkalicoccus luteus</name>
    <dbReference type="NCBI Taxonomy" id="1237094"/>
    <lineage>
        <taxon>Bacteria</taxon>
        <taxon>Bacillati</taxon>
        <taxon>Bacillota</taxon>
        <taxon>Bacilli</taxon>
        <taxon>Bacillales</taxon>
        <taxon>Bacillaceae</taxon>
        <taxon>Alkalicoccus</taxon>
    </lineage>
</organism>
<dbReference type="EMBL" id="JAATHJ010000047">
    <property type="protein sequence ID" value="NJP39314.1"/>
    <property type="molecule type" value="Genomic_DNA"/>
</dbReference>
<comment type="caution">
    <text evidence="2">The sequence shown here is derived from an EMBL/GenBank/DDBJ whole genome shotgun (WGS) entry which is preliminary data.</text>
</comment>
<accession>A0A969PUE6</accession>
<keyword evidence="1" id="KW-1133">Transmembrane helix</keyword>
<keyword evidence="3" id="KW-1185">Reference proteome</keyword>